<dbReference type="SUPFAM" id="SSF56176">
    <property type="entry name" value="FAD-binding/transporter-associated domain-like"/>
    <property type="match status" value="1"/>
</dbReference>
<keyword evidence="3" id="KW-1133">Transmembrane helix</keyword>
<protein>
    <submittedName>
        <fullName evidence="5">L-gulono-1,4-lactone dehydrogenase</fullName>
        <ecNumber evidence="5">1.1.2.-</ecNumber>
    </submittedName>
</protein>
<keyword evidence="3" id="KW-0472">Membrane</keyword>
<dbReference type="PANTHER" id="PTHR43762:SF1">
    <property type="entry name" value="D-ARABINONO-1,4-LACTONE OXIDASE"/>
    <property type="match status" value="1"/>
</dbReference>
<keyword evidence="1" id="KW-0285">Flavoprotein</keyword>
<dbReference type="Proteomes" id="UP000434580">
    <property type="component" value="Unassembled WGS sequence"/>
</dbReference>
<evidence type="ECO:0000256" key="3">
    <source>
        <dbReference type="SAM" id="Phobius"/>
    </source>
</evidence>
<evidence type="ECO:0000313" key="5">
    <source>
        <dbReference type="EMBL" id="CAA0119584.1"/>
    </source>
</evidence>
<dbReference type="Pfam" id="PF01565">
    <property type="entry name" value="FAD_binding_4"/>
    <property type="match status" value="1"/>
</dbReference>
<evidence type="ECO:0000256" key="2">
    <source>
        <dbReference type="ARBA" id="ARBA00023002"/>
    </source>
</evidence>
<dbReference type="AlphaFoldDB" id="A0A5S9QKZ5"/>
<dbReference type="InterPro" id="IPR036318">
    <property type="entry name" value="FAD-bd_PCMH-like_sf"/>
</dbReference>
<name>A0A5S9QKZ5_9GAMM</name>
<evidence type="ECO:0000313" key="6">
    <source>
        <dbReference type="Proteomes" id="UP000434580"/>
    </source>
</evidence>
<sequence length="738" mass="81293">MITITYDSLWTTTRTIMRASAVRQIITLFAMLTTSLVAIAGGGGAPDKPTDSASKVRITFTADPNPANLIPIRLLEGIEIWPAEDESKITHYNVYWGDSQRNKLGIALAPRLAHIPATKDGSVLVHEFPPGLKMEAGAIWVLVCAENDGREFCGKDGNMEKVTDPLLSIFGRLNTIKSTIKNNGDLAGVEVMKTCSNLICDGVETAQNCPSDCSDFGHASFNFQVLCNEADMQDVYHPTSIAEIQAIIKQAAENGVRVKVTGGQAVNATSGSATSVICTDGITLVMDQFDHEREGLGMQLETFEGQEVVSVAAGTNMHELGEWLYSHGKGLGYVHLGWRHVSVAGAIGTSAHGSSPKNRNILSHSVVSMDVIGADGEIRTYSRGTTGVEDPDLWKAFTTHLGYMGVITRVRLEVQAATNTQVKVTFHNEDELFENNKTGSIYNDIKDCDYGQYNWFPSQNQYLRTCGKTTAAAAEDGANNRLLFPYVDLGQLSVEQTMQIFQIGGANTSLEAHENMAYMRRSGWHLTPPLVKTVKGETRYTTNATAPTHRITSSKLIDTVGREMRQMDWEVAVPFNNMQAAMEYVRDFTNGMNVKNRSTPVPLIGIFVRFSKVENNTLLAYTGTGNGFEDGTIAVHIEMPIFVPTALSEQQFNEYMDPYEEAMRVLVTQYGARGHWGKNMHSDDPWMFELQRDIGAYGDRLTRFNNAVAKVDPNGMFANKFAKAIGIKYPKFTYPASW</sequence>
<dbReference type="Pfam" id="PF04030">
    <property type="entry name" value="ALO"/>
    <property type="match status" value="1"/>
</dbReference>
<reference evidence="5 6" key="1">
    <citation type="submission" date="2019-11" db="EMBL/GenBank/DDBJ databases">
        <authorList>
            <person name="Holert J."/>
        </authorList>
    </citation>
    <scope>NUCLEOTIDE SEQUENCE [LARGE SCALE GENOMIC DNA]</scope>
    <source>
        <strain evidence="5">BC5_2</strain>
    </source>
</reference>
<keyword evidence="3" id="KW-0812">Transmembrane</keyword>
<dbReference type="GO" id="GO:0016020">
    <property type="term" value="C:membrane"/>
    <property type="evidence" value="ECO:0007669"/>
    <property type="project" value="InterPro"/>
</dbReference>
<keyword evidence="2 5" id="KW-0560">Oxidoreductase</keyword>
<gene>
    <name evidence="5" type="ORF">DPBNPPHM_02483</name>
</gene>
<dbReference type="EMBL" id="CACSII010000020">
    <property type="protein sequence ID" value="CAA0119584.1"/>
    <property type="molecule type" value="Genomic_DNA"/>
</dbReference>
<dbReference type="Gene3D" id="3.30.465.10">
    <property type="match status" value="1"/>
</dbReference>
<feature type="domain" description="FAD-binding PCMH-type" evidence="4">
    <location>
        <begin position="228"/>
        <end position="417"/>
    </location>
</feature>
<dbReference type="InterPro" id="IPR007173">
    <property type="entry name" value="ALO_C"/>
</dbReference>
<dbReference type="Gene3D" id="3.30.70.2520">
    <property type="match status" value="1"/>
</dbReference>
<dbReference type="InterPro" id="IPR010031">
    <property type="entry name" value="FAD_lactone_oxidase-like"/>
</dbReference>
<feature type="transmembrane region" description="Helical" evidence="3">
    <location>
        <begin position="25"/>
        <end position="45"/>
    </location>
</feature>
<evidence type="ECO:0000256" key="1">
    <source>
        <dbReference type="ARBA" id="ARBA00022827"/>
    </source>
</evidence>
<dbReference type="OrthoDB" id="5713570at2"/>
<evidence type="ECO:0000259" key="4">
    <source>
        <dbReference type="PROSITE" id="PS51387"/>
    </source>
</evidence>
<dbReference type="InterPro" id="IPR006094">
    <property type="entry name" value="Oxid_FAD_bind_N"/>
</dbReference>
<proteinExistence type="predicted"/>
<dbReference type="PANTHER" id="PTHR43762">
    <property type="entry name" value="L-GULONOLACTONE OXIDASE"/>
    <property type="match status" value="1"/>
</dbReference>
<dbReference type="EC" id="1.1.2.-" evidence="5"/>
<accession>A0A5S9QKZ5</accession>
<dbReference type="PROSITE" id="PS51387">
    <property type="entry name" value="FAD_PCMH"/>
    <property type="match status" value="1"/>
</dbReference>
<keyword evidence="1" id="KW-0274">FAD</keyword>
<dbReference type="GO" id="GO:0003885">
    <property type="term" value="F:D-arabinono-1,4-lactone oxidase activity"/>
    <property type="evidence" value="ECO:0007669"/>
    <property type="project" value="InterPro"/>
</dbReference>
<dbReference type="InterPro" id="IPR016166">
    <property type="entry name" value="FAD-bd_PCMH"/>
</dbReference>
<dbReference type="GO" id="GO:0071949">
    <property type="term" value="F:FAD binding"/>
    <property type="evidence" value="ECO:0007669"/>
    <property type="project" value="InterPro"/>
</dbReference>
<organism evidence="5 6">
    <name type="scientific">BD1-7 clade bacterium</name>
    <dbReference type="NCBI Taxonomy" id="2029982"/>
    <lineage>
        <taxon>Bacteria</taxon>
        <taxon>Pseudomonadati</taxon>
        <taxon>Pseudomonadota</taxon>
        <taxon>Gammaproteobacteria</taxon>
        <taxon>Cellvibrionales</taxon>
        <taxon>Spongiibacteraceae</taxon>
        <taxon>BD1-7 clade</taxon>
    </lineage>
</organism>
<dbReference type="InterPro" id="IPR016169">
    <property type="entry name" value="FAD-bd_PCMH_sub2"/>
</dbReference>